<dbReference type="AlphaFoldDB" id="A0A2M7D7E7"/>
<dbReference type="InterPro" id="IPR036388">
    <property type="entry name" value="WH-like_DNA-bd_sf"/>
</dbReference>
<proteinExistence type="inferred from homology"/>
<dbReference type="InterPro" id="IPR005650">
    <property type="entry name" value="BlaI_family"/>
</dbReference>
<evidence type="ECO:0000256" key="2">
    <source>
        <dbReference type="ARBA" id="ARBA00023015"/>
    </source>
</evidence>
<comment type="caution">
    <text evidence="5">The sequence shown here is derived from an EMBL/GenBank/DDBJ whole genome shotgun (WGS) entry which is preliminary data.</text>
</comment>
<keyword evidence="2" id="KW-0805">Transcription regulation</keyword>
<gene>
    <name evidence="5" type="ORF">COS26_02805</name>
</gene>
<dbReference type="PIRSF" id="PIRSF019455">
    <property type="entry name" value="CopR_AtkY"/>
    <property type="match status" value="1"/>
</dbReference>
<evidence type="ECO:0000313" key="6">
    <source>
        <dbReference type="Proteomes" id="UP000230304"/>
    </source>
</evidence>
<evidence type="ECO:0000256" key="3">
    <source>
        <dbReference type="ARBA" id="ARBA00023125"/>
    </source>
</evidence>
<reference evidence="6" key="1">
    <citation type="submission" date="2017-09" db="EMBL/GenBank/DDBJ databases">
        <title>Depth-based differentiation of microbial function through sediment-hosted aquifers and enrichment of novel symbionts in the deep terrestrial subsurface.</title>
        <authorList>
            <person name="Probst A.J."/>
            <person name="Ladd B."/>
            <person name="Jarett J.K."/>
            <person name="Geller-Mcgrath D.E."/>
            <person name="Sieber C.M.K."/>
            <person name="Emerson J.B."/>
            <person name="Anantharaman K."/>
            <person name="Thomas B.C."/>
            <person name="Malmstrom R."/>
            <person name="Stieglmeier M."/>
            <person name="Klingl A."/>
            <person name="Woyke T."/>
            <person name="Ryan C.M."/>
            <person name="Banfield J.F."/>
        </authorList>
    </citation>
    <scope>NUCLEOTIDE SEQUENCE [LARGE SCALE GENOMIC DNA]</scope>
</reference>
<dbReference type="GO" id="GO:0045892">
    <property type="term" value="P:negative regulation of DNA-templated transcription"/>
    <property type="evidence" value="ECO:0007669"/>
    <property type="project" value="InterPro"/>
</dbReference>
<accession>A0A2M7D7E7</accession>
<evidence type="ECO:0000313" key="5">
    <source>
        <dbReference type="EMBL" id="PIV42035.1"/>
    </source>
</evidence>
<evidence type="ECO:0000256" key="4">
    <source>
        <dbReference type="ARBA" id="ARBA00023163"/>
    </source>
</evidence>
<dbReference type="InterPro" id="IPR036390">
    <property type="entry name" value="WH_DNA-bd_sf"/>
</dbReference>
<evidence type="ECO:0000256" key="1">
    <source>
        <dbReference type="ARBA" id="ARBA00011046"/>
    </source>
</evidence>
<keyword evidence="3" id="KW-0238">DNA-binding</keyword>
<dbReference type="GO" id="GO:0003677">
    <property type="term" value="F:DNA binding"/>
    <property type="evidence" value="ECO:0007669"/>
    <property type="project" value="UniProtKB-KW"/>
</dbReference>
<dbReference type="Pfam" id="PF03965">
    <property type="entry name" value="Penicillinase_R"/>
    <property type="match status" value="1"/>
</dbReference>
<dbReference type="Proteomes" id="UP000230304">
    <property type="component" value="Unassembled WGS sequence"/>
</dbReference>
<comment type="similarity">
    <text evidence="1">Belongs to the BlaI transcriptional regulatory family.</text>
</comment>
<name>A0A2M7D7E7_9BACT</name>
<keyword evidence="4" id="KW-0804">Transcription</keyword>
<dbReference type="Gene3D" id="1.10.10.10">
    <property type="entry name" value="Winged helix-like DNA-binding domain superfamily/Winged helix DNA-binding domain"/>
    <property type="match status" value="1"/>
</dbReference>
<evidence type="ECO:0008006" key="7">
    <source>
        <dbReference type="Google" id="ProtNLM"/>
    </source>
</evidence>
<sequence>MIKSFQLKQFKLHSKGVTKILGELESEIMEIVWQQKISTVREICNHLSQIRKKALSFNTIMTIMNRLVEKGLLEKRRGENCYEYEPKLTKREFLDDVSDDVIKDLMKNFKPYVLAHFAENLDKDDLEELIKLREEYLRES</sequence>
<dbReference type="EMBL" id="PEUA01000061">
    <property type="protein sequence ID" value="PIV42035.1"/>
    <property type="molecule type" value="Genomic_DNA"/>
</dbReference>
<protein>
    <recommendedName>
        <fullName evidence="7">CopY family transcriptional regulator</fullName>
    </recommendedName>
</protein>
<dbReference type="SUPFAM" id="SSF46785">
    <property type="entry name" value="Winged helix' DNA-binding domain"/>
    <property type="match status" value="1"/>
</dbReference>
<organism evidence="5 6">
    <name type="scientific">Candidatus Nealsonbacteria bacterium CG02_land_8_20_14_3_00_40_11</name>
    <dbReference type="NCBI Taxonomy" id="1974700"/>
    <lineage>
        <taxon>Bacteria</taxon>
        <taxon>Candidatus Nealsoniibacteriota</taxon>
    </lineage>
</organism>